<keyword evidence="6" id="KW-1185">Reference proteome</keyword>
<dbReference type="SUPFAM" id="SSF54001">
    <property type="entry name" value="Cysteine proteinases"/>
    <property type="match status" value="1"/>
</dbReference>
<dbReference type="Gene3D" id="3.40.395.10">
    <property type="entry name" value="Adenoviral Proteinase, Chain A"/>
    <property type="match status" value="1"/>
</dbReference>
<comment type="similarity">
    <text evidence="1">Belongs to the peptidase C48 family.</text>
</comment>
<dbReference type="InterPro" id="IPR003653">
    <property type="entry name" value="Peptidase_C48_C"/>
</dbReference>
<keyword evidence="2" id="KW-0645">Protease</keyword>
<dbReference type="InterPro" id="IPR038765">
    <property type="entry name" value="Papain-like_cys_pep_sf"/>
</dbReference>
<dbReference type="Pfam" id="PF02902">
    <property type="entry name" value="Peptidase_C48"/>
    <property type="match status" value="1"/>
</dbReference>
<evidence type="ECO:0000256" key="3">
    <source>
        <dbReference type="ARBA" id="ARBA00022801"/>
    </source>
</evidence>
<dbReference type="EMBL" id="CP126659">
    <property type="protein sequence ID" value="WJZ99152.1"/>
    <property type="molecule type" value="Genomic_DNA"/>
</dbReference>
<organism evidence="5 6">
    <name type="scientific">Vitis vinifera</name>
    <name type="common">Grape</name>
    <dbReference type="NCBI Taxonomy" id="29760"/>
    <lineage>
        <taxon>Eukaryota</taxon>
        <taxon>Viridiplantae</taxon>
        <taxon>Streptophyta</taxon>
        <taxon>Embryophyta</taxon>
        <taxon>Tracheophyta</taxon>
        <taxon>Spermatophyta</taxon>
        <taxon>Magnoliopsida</taxon>
        <taxon>eudicotyledons</taxon>
        <taxon>Gunneridae</taxon>
        <taxon>Pentapetalae</taxon>
        <taxon>rosids</taxon>
        <taxon>Vitales</taxon>
        <taxon>Vitaceae</taxon>
        <taxon>Viteae</taxon>
        <taxon>Vitis</taxon>
    </lineage>
</organism>
<accession>A0ABY9CV66</accession>
<evidence type="ECO:0000256" key="1">
    <source>
        <dbReference type="ARBA" id="ARBA00005234"/>
    </source>
</evidence>
<reference evidence="5 6" key="1">
    <citation type="journal article" date="2023" name="Hortic Res">
        <title>The complete reference genome for grapevine (Vitis vinifera L.) genetics and breeding.</title>
        <authorList>
            <person name="Shi X."/>
            <person name="Cao S."/>
            <person name="Wang X."/>
            <person name="Huang S."/>
            <person name="Wang Y."/>
            <person name="Liu Z."/>
            <person name="Liu W."/>
            <person name="Leng X."/>
            <person name="Peng Y."/>
            <person name="Wang N."/>
            <person name="Wang Y."/>
            <person name="Ma Z."/>
            <person name="Xu X."/>
            <person name="Zhang F."/>
            <person name="Xue H."/>
            <person name="Zhong H."/>
            <person name="Wang Y."/>
            <person name="Zhang K."/>
            <person name="Velt A."/>
            <person name="Avia K."/>
            <person name="Holtgrawe D."/>
            <person name="Grimplet J."/>
            <person name="Matus J.T."/>
            <person name="Ware D."/>
            <person name="Wu X."/>
            <person name="Wang H."/>
            <person name="Liu C."/>
            <person name="Fang Y."/>
            <person name="Rustenholz C."/>
            <person name="Cheng Z."/>
            <person name="Xiao H."/>
            <person name="Zhou Y."/>
        </authorList>
    </citation>
    <scope>NUCLEOTIDE SEQUENCE [LARGE SCALE GENOMIC DNA]</scope>
    <source>
        <strain evidence="6">cv. Pinot noir / PN40024</strain>
        <tissue evidence="5">Leaf</tissue>
    </source>
</reference>
<evidence type="ECO:0000313" key="5">
    <source>
        <dbReference type="EMBL" id="WJZ99152.1"/>
    </source>
</evidence>
<sequence length="222" mass="25124">MFVLINPTREQVILTNLKTNATSQVIMDRCCMYLDAGILGHDLGTCDMMFIPVCENNHWHVHVVNFAAGRVEILSSLPLRRGNSISAATRRLSMAINKALHAYRIHMDVDVSTFVHVQPHLVQQLNGFDCGILALKFMEFWNGATLTTSVAEVTPSVAYVIITNFMYYVNAPQATPSVAYVIIRNFRYYLNALKATPSVAYVIIRNFRYYLNALKHDIVMFS</sequence>
<dbReference type="Proteomes" id="UP001227230">
    <property type="component" value="Chromosome 12"/>
</dbReference>
<protein>
    <recommendedName>
        <fullName evidence="4">Ubiquitin-like protease family profile domain-containing protein</fullName>
    </recommendedName>
</protein>
<name>A0ABY9CV66_VITVI</name>
<feature type="domain" description="Ubiquitin-like protease family profile" evidence="4">
    <location>
        <begin position="1"/>
        <end position="141"/>
    </location>
</feature>
<evidence type="ECO:0000256" key="2">
    <source>
        <dbReference type="ARBA" id="ARBA00022670"/>
    </source>
</evidence>
<gene>
    <name evidence="5" type="ORF">VitviT2T_017620</name>
</gene>
<keyword evidence="3" id="KW-0378">Hydrolase</keyword>
<evidence type="ECO:0000259" key="4">
    <source>
        <dbReference type="PROSITE" id="PS50600"/>
    </source>
</evidence>
<evidence type="ECO:0000313" key="6">
    <source>
        <dbReference type="Proteomes" id="UP001227230"/>
    </source>
</evidence>
<dbReference type="PROSITE" id="PS50600">
    <property type="entry name" value="ULP_PROTEASE"/>
    <property type="match status" value="1"/>
</dbReference>
<proteinExistence type="inferred from homology"/>